<feature type="transmembrane region" description="Helical" evidence="1">
    <location>
        <begin position="52"/>
        <end position="77"/>
    </location>
</feature>
<proteinExistence type="predicted"/>
<organism evidence="2 3">
    <name type="scientific">Pantoea wallisii</name>
    <dbReference type="NCBI Taxonomy" id="1076551"/>
    <lineage>
        <taxon>Bacteria</taxon>
        <taxon>Pseudomonadati</taxon>
        <taxon>Pseudomonadota</taxon>
        <taxon>Gammaproteobacteria</taxon>
        <taxon>Enterobacterales</taxon>
        <taxon>Erwiniaceae</taxon>
        <taxon>Pantoea</taxon>
    </lineage>
</organism>
<protein>
    <submittedName>
        <fullName evidence="2">Uncharacterized protein</fullName>
    </submittedName>
</protein>
<dbReference type="AlphaFoldDB" id="A0A1X1D2T6"/>
<dbReference type="Proteomes" id="UP000193104">
    <property type="component" value="Unassembled WGS sequence"/>
</dbReference>
<feature type="transmembrane region" description="Helical" evidence="1">
    <location>
        <begin position="12"/>
        <end position="32"/>
    </location>
</feature>
<evidence type="ECO:0000313" key="3">
    <source>
        <dbReference type="Proteomes" id="UP000193104"/>
    </source>
</evidence>
<accession>A0A1X1D2T6</accession>
<keyword evidence="1" id="KW-0812">Transmembrane</keyword>
<keyword evidence="3" id="KW-1185">Reference proteome</keyword>
<keyword evidence="1" id="KW-1133">Transmembrane helix</keyword>
<dbReference type="EMBL" id="MLFS01000056">
    <property type="protein sequence ID" value="ORM70944.1"/>
    <property type="molecule type" value="Genomic_DNA"/>
</dbReference>
<name>A0A1X1D2T6_9GAMM</name>
<evidence type="ECO:0000313" key="2">
    <source>
        <dbReference type="EMBL" id="ORM70944.1"/>
    </source>
</evidence>
<evidence type="ECO:0000256" key="1">
    <source>
        <dbReference type="SAM" id="Phobius"/>
    </source>
</evidence>
<comment type="caution">
    <text evidence="2">The sequence shown here is derived from an EMBL/GenBank/DDBJ whole genome shotgun (WGS) entry which is preliminary data.</text>
</comment>
<sequence>MSACSLKSLVKISLLSAILFVANYQLYLPMLQRNIVTFVDFSLRQGFNDAEFLYGLIMLALSMSESLILFLLATLFIRPWKKRA</sequence>
<gene>
    <name evidence="2" type="ORF">HA48_17080</name>
</gene>
<keyword evidence="1" id="KW-0472">Membrane</keyword>
<reference evidence="2 3" key="1">
    <citation type="journal article" date="2017" name="Antonie Van Leeuwenhoek">
        <title>Phylogenomic resolution of the bacterial genus Pantoea and its relationship with Erwinia and Tatumella.</title>
        <authorList>
            <person name="Palmer M."/>
            <person name="Steenkamp E.T."/>
            <person name="Coetzee M.P."/>
            <person name="Chan W.Y."/>
            <person name="van Zyl E."/>
            <person name="De Maayer P."/>
            <person name="Coutinho T.A."/>
            <person name="Blom J."/>
            <person name="Smits T.H."/>
            <person name="Duffy B."/>
            <person name="Venter S.N."/>
        </authorList>
    </citation>
    <scope>NUCLEOTIDE SEQUENCE [LARGE SCALE GENOMIC DNA]</scope>
    <source>
        <strain evidence="2 3">LMG 26277</strain>
    </source>
</reference>